<keyword evidence="1" id="KW-1133">Transmembrane helix</keyword>
<proteinExistence type="predicted"/>
<keyword evidence="1" id="KW-0472">Membrane</keyword>
<feature type="transmembrane region" description="Helical" evidence="1">
    <location>
        <begin position="12"/>
        <end position="36"/>
    </location>
</feature>
<dbReference type="EMBL" id="JASPKY010000736">
    <property type="protein sequence ID" value="KAK9685963.1"/>
    <property type="molecule type" value="Genomic_DNA"/>
</dbReference>
<evidence type="ECO:0000313" key="2">
    <source>
        <dbReference type="EMBL" id="KAK9685963.1"/>
    </source>
</evidence>
<gene>
    <name evidence="2" type="ORF">QE152_g37555</name>
</gene>
<dbReference type="Proteomes" id="UP001458880">
    <property type="component" value="Unassembled WGS sequence"/>
</dbReference>
<evidence type="ECO:0000313" key="3">
    <source>
        <dbReference type="Proteomes" id="UP001458880"/>
    </source>
</evidence>
<accession>A0AAW1I9X4</accession>
<organism evidence="2 3">
    <name type="scientific">Popillia japonica</name>
    <name type="common">Japanese beetle</name>
    <dbReference type="NCBI Taxonomy" id="7064"/>
    <lineage>
        <taxon>Eukaryota</taxon>
        <taxon>Metazoa</taxon>
        <taxon>Ecdysozoa</taxon>
        <taxon>Arthropoda</taxon>
        <taxon>Hexapoda</taxon>
        <taxon>Insecta</taxon>
        <taxon>Pterygota</taxon>
        <taxon>Neoptera</taxon>
        <taxon>Endopterygota</taxon>
        <taxon>Coleoptera</taxon>
        <taxon>Polyphaga</taxon>
        <taxon>Scarabaeiformia</taxon>
        <taxon>Scarabaeidae</taxon>
        <taxon>Rutelinae</taxon>
        <taxon>Popillia</taxon>
    </lineage>
</organism>
<dbReference type="AlphaFoldDB" id="A0AAW1I9X4"/>
<comment type="caution">
    <text evidence="2">The sequence shown here is derived from an EMBL/GenBank/DDBJ whole genome shotgun (WGS) entry which is preliminary data.</text>
</comment>
<sequence length="583" mass="65945">MGIRDHIVWRPKVCLGIGMVCVAIAILVAVLVLFAFGNDCSQPPDLPRSINFYFDGEDVAVSWQAITIQPLCEESFLLRYSVNGGEDNEVSTTALSYTIPQIALCSDIILNLWTVSETNDQSKESLEGRFTAIPQNVYVTDLDTVLTSTGVQVSWQKPIQLASCEASYHIKYSSELGECFDQTDHEYIIIPDEVFCFSVEIYVATVVGYTQTVDGFTIFRNARDLNVRATIPNFSDPYTITITWRHPNEALCSLKYNVSYNLPEFRTWEVEEPILRTNFYYCIPGIVIITPMRLNGTEKGPVTIEYITQSPHPTIINQVQSIHVTRRPEILLVQWFHTLAIVDCSFIYRIEYATEKDTFTNFTTEAEYEIPRTQFCFNLEIEVRGVVDEIYGAPTTRIYQYPINPVEELQWDSTADETLIATWTTDEWQEQCELEYVVTYNHGSISRSFSTHQKSATFNRAYCAITSISVKIVYNEAESPESAIAYAAGYPTYIPPVENVTFTHTESSVIVAWDVNEAVSECFLTFTIIGRNDNGDVENLGEGAESYEIPRDDFCIFTEFTIASITSLEEDPAVVSYSCSSPD</sequence>
<keyword evidence="1" id="KW-0812">Transmembrane</keyword>
<keyword evidence="3" id="KW-1185">Reference proteome</keyword>
<name>A0AAW1I9X4_POPJA</name>
<protein>
    <submittedName>
        <fullName evidence="2">Uncharacterized protein</fullName>
    </submittedName>
</protein>
<evidence type="ECO:0000256" key="1">
    <source>
        <dbReference type="SAM" id="Phobius"/>
    </source>
</evidence>
<reference evidence="2 3" key="1">
    <citation type="journal article" date="2024" name="BMC Genomics">
        <title>De novo assembly and annotation of Popillia japonica's genome with initial clues to its potential as an invasive pest.</title>
        <authorList>
            <person name="Cucini C."/>
            <person name="Boschi S."/>
            <person name="Funari R."/>
            <person name="Cardaioli E."/>
            <person name="Iannotti N."/>
            <person name="Marturano G."/>
            <person name="Paoli F."/>
            <person name="Bruttini M."/>
            <person name="Carapelli A."/>
            <person name="Frati F."/>
            <person name="Nardi F."/>
        </authorList>
    </citation>
    <scope>NUCLEOTIDE SEQUENCE [LARGE SCALE GENOMIC DNA]</scope>
    <source>
        <strain evidence="2">DMR45628</strain>
    </source>
</reference>